<dbReference type="CDD" id="cd07596">
    <property type="entry name" value="BAR_SNX"/>
    <property type="match status" value="1"/>
</dbReference>
<organism evidence="2">
    <name type="scientific">Prasinoderma singulare</name>
    <dbReference type="NCBI Taxonomy" id="676789"/>
    <lineage>
        <taxon>Eukaryota</taxon>
        <taxon>Viridiplantae</taxon>
        <taxon>Prasinodermophyta</taxon>
        <taxon>Prasinodermophyceae</taxon>
        <taxon>Prasinodermales</taxon>
        <taxon>Prasinodermaceae</taxon>
        <taxon>Prasinoderma</taxon>
    </lineage>
</organism>
<dbReference type="InterPro" id="IPR001683">
    <property type="entry name" value="PX_dom"/>
</dbReference>
<gene>
    <name evidence="2" type="ORF">PSIN1315_LOCUS12597</name>
</gene>
<dbReference type="SMART" id="SM00312">
    <property type="entry name" value="PX"/>
    <property type="match status" value="1"/>
</dbReference>
<dbReference type="GO" id="GO:0035091">
    <property type="term" value="F:phosphatidylinositol binding"/>
    <property type="evidence" value="ECO:0007669"/>
    <property type="project" value="InterPro"/>
</dbReference>
<dbReference type="SUPFAM" id="SSF103657">
    <property type="entry name" value="BAR/IMD domain-like"/>
    <property type="match status" value="1"/>
</dbReference>
<dbReference type="InterPro" id="IPR015404">
    <property type="entry name" value="Vps5_C"/>
</dbReference>
<reference evidence="2" key="1">
    <citation type="submission" date="2021-01" db="EMBL/GenBank/DDBJ databases">
        <authorList>
            <person name="Corre E."/>
            <person name="Pelletier E."/>
            <person name="Niang G."/>
            <person name="Scheremetjew M."/>
            <person name="Finn R."/>
            <person name="Kale V."/>
            <person name="Holt S."/>
            <person name="Cochrane G."/>
            <person name="Meng A."/>
            <person name="Brown T."/>
            <person name="Cohen L."/>
        </authorList>
    </citation>
    <scope>NUCLEOTIDE SEQUENCE</scope>
    <source>
        <strain evidence="2">RCC927</strain>
    </source>
</reference>
<proteinExistence type="predicted"/>
<protein>
    <recommendedName>
        <fullName evidence="1">PX domain-containing protein</fullName>
    </recommendedName>
</protein>
<dbReference type="CDD" id="cd06859">
    <property type="entry name" value="PX_SNX1_2_like"/>
    <property type="match status" value="1"/>
</dbReference>
<dbReference type="Gene3D" id="1.20.1270.60">
    <property type="entry name" value="Arfaptin homology (AH) domain/BAR domain"/>
    <property type="match status" value="1"/>
</dbReference>
<dbReference type="GO" id="GO:0005768">
    <property type="term" value="C:endosome"/>
    <property type="evidence" value="ECO:0007669"/>
    <property type="project" value="TreeGrafter"/>
</dbReference>
<dbReference type="PROSITE" id="PS50195">
    <property type="entry name" value="PX"/>
    <property type="match status" value="1"/>
</dbReference>
<accession>A0A7S3FJG5</accession>
<dbReference type="SUPFAM" id="SSF64268">
    <property type="entry name" value="PX domain"/>
    <property type="match status" value="1"/>
</dbReference>
<dbReference type="Gene3D" id="3.30.1520.10">
    <property type="entry name" value="Phox-like domain"/>
    <property type="match status" value="1"/>
</dbReference>
<dbReference type="Pfam" id="PF09325">
    <property type="entry name" value="Vps5"/>
    <property type="match status" value="1"/>
</dbReference>
<dbReference type="AlphaFoldDB" id="A0A7S3FJG5"/>
<dbReference type="InterPro" id="IPR027267">
    <property type="entry name" value="AH/BAR_dom_sf"/>
</dbReference>
<name>A0A7S3FJG5_9VIRI</name>
<evidence type="ECO:0000313" key="2">
    <source>
        <dbReference type="EMBL" id="CAE0150078.1"/>
    </source>
</evidence>
<feature type="domain" description="PX" evidence="1">
    <location>
        <begin position="1"/>
        <end position="104"/>
    </location>
</feature>
<sequence>MQAYVSYRVSTRTDLPSYRWAEFSVIRRFRDFAWLQGRLMERNAGVIVPPVPEKNVVAKYSFNAEFIERRRAALEVFLNRCAAHPALRQSADLQLFLEANEEVWAAEAHNGAGGAVDKKVNRLGLSLKSLGQSISKTLHLSTPDASVETTLKEDPEYERTKAYIRSLQTHLDDAHREAAALIKQQKEQAESLARFGTSIILLGNTESGKLGSAFAELGNQADSLSVDLNRYAEGTARDFEAPLKEWALTVGSVKKVMDARAMARLELETAAQSVNARSGKLKRLQATVNTPRDKVTGVERDLQDANRKHDAAKEHYEYIMSQMSKELARFQEQKAIDLATVLSNFTKAQASNCRMVADAWGALVPRLEGIKNSSLDK</sequence>
<dbReference type="EMBL" id="HBHY01019697">
    <property type="protein sequence ID" value="CAE0150078.1"/>
    <property type="molecule type" value="Transcribed_RNA"/>
</dbReference>
<dbReference type="PANTHER" id="PTHR10555:SF170">
    <property type="entry name" value="FI18122P1"/>
    <property type="match status" value="1"/>
</dbReference>
<dbReference type="InterPro" id="IPR036871">
    <property type="entry name" value="PX_dom_sf"/>
</dbReference>
<dbReference type="Pfam" id="PF00787">
    <property type="entry name" value="PX"/>
    <property type="match status" value="1"/>
</dbReference>
<evidence type="ECO:0000259" key="1">
    <source>
        <dbReference type="PROSITE" id="PS50195"/>
    </source>
</evidence>
<dbReference type="PANTHER" id="PTHR10555">
    <property type="entry name" value="SORTING NEXIN"/>
    <property type="match status" value="1"/>
</dbReference>